<name>A0A0V1GA58_TRIPS</name>
<organism evidence="1 2">
    <name type="scientific">Trichinella pseudospiralis</name>
    <name type="common">Parasitic roundworm</name>
    <dbReference type="NCBI Taxonomy" id="6337"/>
    <lineage>
        <taxon>Eukaryota</taxon>
        <taxon>Metazoa</taxon>
        <taxon>Ecdysozoa</taxon>
        <taxon>Nematoda</taxon>
        <taxon>Enoplea</taxon>
        <taxon>Dorylaimia</taxon>
        <taxon>Trichinellida</taxon>
        <taxon>Trichinellidae</taxon>
        <taxon>Trichinella</taxon>
    </lineage>
</organism>
<evidence type="ECO:0000313" key="1">
    <source>
        <dbReference type="EMBL" id="KRY95136.1"/>
    </source>
</evidence>
<protein>
    <submittedName>
        <fullName evidence="1">Uncharacterized protein</fullName>
    </submittedName>
</protein>
<gene>
    <name evidence="1" type="ORF">T4B_7878</name>
</gene>
<evidence type="ECO:0000313" key="2">
    <source>
        <dbReference type="Proteomes" id="UP000054805"/>
    </source>
</evidence>
<comment type="caution">
    <text evidence="1">The sequence shown here is derived from an EMBL/GenBank/DDBJ whole genome shotgun (WGS) entry which is preliminary data.</text>
</comment>
<accession>A0A0V1GA58</accession>
<reference evidence="1 2" key="1">
    <citation type="submission" date="2015-01" db="EMBL/GenBank/DDBJ databases">
        <title>Evolution of Trichinella species and genotypes.</title>
        <authorList>
            <person name="Korhonen P.K."/>
            <person name="Edoardo P."/>
            <person name="Giuseppe L.R."/>
            <person name="Gasser R.B."/>
        </authorList>
    </citation>
    <scope>NUCLEOTIDE SEQUENCE [LARGE SCALE GENOMIC DNA]</scope>
    <source>
        <strain evidence="1">ISS588</strain>
    </source>
</reference>
<dbReference type="Proteomes" id="UP000054805">
    <property type="component" value="Unassembled WGS sequence"/>
</dbReference>
<keyword evidence="2" id="KW-1185">Reference proteome</keyword>
<dbReference type="AlphaFoldDB" id="A0A0V1GA58"/>
<sequence>MPLARTVELLFTQSRCLGLDVTHLPIAGFT</sequence>
<proteinExistence type="predicted"/>
<dbReference type="EMBL" id="JYDS01004490">
    <property type="protein sequence ID" value="KRY95136.1"/>
    <property type="molecule type" value="Genomic_DNA"/>
</dbReference>